<dbReference type="Proteomes" id="UP000272942">
    <property type="component" value="Unassembled WGS sequence"/>
</dbReference>
<reference evidence="3" key="1">
    <citation type="submission" date="2016-06" db="UniProtKB">
        <authorList>
            <consortium name="WormBaseParasite"/>
        </authorList>
    </citation>
    <scope>IDENTIFICATION</scope>
</reference>
<name>A0A183A2C7_9TREM</name>
<reference evidence="1 2" key="2">
    <citation type="submission" date="2018-11" db="EMBL/GenBank/DDBJ databases">
        <authorList>
            <consortium name="Pathogen Informatics"/>
        </authorList>
    </citation>
    <scope>NUCLEOTIDE SEQUENCE [LARGE SCALE GENOMIC DNA]</scope>
    <source>
        <strain evidence="1 2">Egypt</strain>
    </source>
</reference>
<sequence>MPLTHVKTLFCFIAVRFENTYDLELDTISGHIILQTLLPDFLLDPYSLRGTFAKPDLLKSLARRNSGPT</sequence>
<evidence type="ECO:0000313" key="2">
    <source>
        <dbReference type="Proteomes" id="UP000272942"/>
    </source>
</evidence>
<dbReference type="AlphaFoldDB" id="A0A183A2C7"/>
<proteinExistence type="predicted"/>
<protein>
    <submittedName>
        <fullName evidence="1 3">Uncharacterized protein</fullName>
    </submittedName>
</protein>
<dbReference type="WBParaSite" id="ECPE_0000111201-mRNA-1">
    <property type="protein sequence ID" value="ECPE_0000111201-mRNA-1"/>
    <property type="gene ID" value="ECPE_0000111201"/>
</dbReference>
<dbReference type="EMBL" id="UZAN01005390">
    <property type="protein sequence ID" value="VDP33405.1"/>
    <property type="molecule type" value="Genomic_DNA"/>
</dbReference>
<accession>A0A183A2C7</accession>
<evidence type="ECO:0000313" key="3">
    <source>
        <dbReference type="WBParaSite" id="ECPE_0000111201-mRNA-1"/>
    </source>
</evidence>
<gene>
    <name evidence="1" type="ORF">ECPE_LOCUS1112</name>
</gene>
<keyword evidence="2" id="KW-1185">Reference proteome</keyword>
<evidence type="ECO:0000313" key="1">
    <source>
        <dbReference type="EMBL" id="VDP33405.1"/>
    </source>
</evidence>
<organism evidence="3">
    <name type="scientific">Echinostoma caproni</name>
    <dbReference type="NCBI Taxonomy" id="27848"/>
    <lineage>
        <taxon>Eukaryota</taxon>
        <taxon>Metazoa</taxon>
        <taxon>Spiralia</taxon>
        <taxon>Lophotrochozoa</taxon>
        <taxon>Platyhelminthes</taxon>
        <taxon>Trematoda</taxon>
        <taxon>Digenea</taxon>
        <taxon>Plagiorchiida</taxon>
        <taxon>Echinostomata</taxon>
        <taxon>Echinostomatoidea</taxon>
        <taxon>Echinostomatidae</taxon>
        <taxon>Echinostoma</taxon>
    </lineage>
</organism>